<evidence type="ECO:0000256" key="16">
    <source>
        <dbReference type="SAM" id="SignalP"/>
    </source>
</evidence>
<evidence type="ECO:0000259" key="17">
    <source>
        <dbReference type="PROSITE" id="PS50011"/>
    </source>
</evidence>
<dbReference type="Gene3D" id="1.10.510.10">
    <property type="entry name" value="Transferase(Phosphotransferase) domain 1"/>
    <property type="match status" value="1"/>
</dbReference>
<dbReference type="SUPFAM" id="SSF56112">
    <property type="entry name" value="Protein kinase-like (PK-like)"/>
    <property type="match status" value="1"/>
</dbReference>
<dbReference type="InterPro" id="IPR008271">
    <property type="entry name" value="Ser/Thr_kinase_AS"/>
</dbReference>
<dbReference type="FunFam" id="3.30.200.20:FF:000415">
    <property type="entry name" value="receptor-like serine/threonine-protein kinase NCRK"/>
    <property type="match status" value="1"/>
</dbReference>
<keyword evidence="7 13" id="KW-0547">Nucleotide-binding</keyword>
<evidence type="ECO:0000256" key="9">
    <source>
        <dbReference type="ARBA" id="ARBA00022840"/>
    </source>
</evidence>
<dbReference type="GO" id="GO:0005524">
    <property type="term" value="F:ATP binding"/>
    <property type="evidence" value="ECO:0007669"/>
    <property type="project" value="UniProtKB-UniRule"/>
</dbReference>
<dbReference type="AlphaFoldDB" id="A0AAV0N2Y9"/>
<feature type="domain" description="Protein kinase" evidence="17">
    <location>
        <begin position="229"/>
        <end position="512"/>
    </location>
</feature>
<dbReference type="Gene3D" id="3.30.200.20">
    <property type="entry name" value="Phosphorylase Kinase, domain 1"/>
    <property type="match status" value="1"/>
</dbReference>
<dbReference type="FunFam" id="1.10.510.10:FF:000395">
    <property type="entry name" value="receptor-like serine/threonine-protein kinase NCRK"/>
    <property type="match status" value="1"/>
</dbReference>
<evidence type="ECO:0000256" key="3">
    <source>
        <dbReference type="ARBA" id="ARBA00022475"/>
    </source>
</evidence>
<dbReference type="GO" id="GO:0004674">
    <property type="term" value="F:protein serine/threonine kinase activity"/>
    <property type="evidence" value="ECO:0007669"/>
    <property type="project" value="UniProtKB-KW"/>
</dbReference>
<accession>A0AAV0N2Y9</accession>
<evidence type="ECO:0000256" key="14">
    <source>
        <dbReference type="SAM" id="MobiDB-lite"/>
    </source>
</evidence>
<dbReference type="PROSITE" id="PS00107">
    <property type="entry name" value="PROTEIN_KINASE_ATP"/>
    <property type="match status" value="1"/>
</dbReference>
<dbReference type="PROSITE" id="PS50011">
    <property type="entry name" value="PROTEIN_KINASE_DOM"/>
    <property type="match status" value="1"/>
</dbReference>
<evidence type="ECO:0000256" key="15">
    <source>
        <dbReference type="SAM" id="Phobius"/>
    </source>
</evidence>
<comment type="catalytic activity">
    <reaction evidence="11">
        <text>L-threonyl-[protein] + ATP = O-phospho-L-threonyl-[protein] + ADP + H(+)</text>
        <dbReference type="Rhea" id="RHEA:46608"/>
        <dbReference type="Rhea" id="RHEA-COMP:11060"/>
        <dbReference type="Rhea" id="RHEA-COMP:11605"/>
        <dbReference type="ChEBI" id="CHEBI:15378"/>
        <dbReference type="ChEBI" id="CHEBI:30013"/>
        <dbReference type="ChEBI" id="CHEBI:30616"/>
        <dbReference type="ChEBI" id="CHEBI:61977"/>
        <dbReference type="ChEBI" id="CHEBI:456216"/>
        <dbReference type="EC" id="2.7.11.1"/>
    </reaction>
</comment>
<keyword evidence="10 15" id="KW-0472">Membrane</keyword>
<keyword evidence="5" id="KW-0597">Phosphoprotein</keyword>
<feature type="binding site" evidence="13">
    <location>
        <position position="257"/>
    </location>
    <ligand>
        <name>ATP</name>
        <dbReference type="ChEBI" id="CHEBI:30616"/>
    </ligand>
</feature>
<evidence type="ECO:0000256" key="13">
    <source>
        <dbReference type="PROSITE-ProRule" id="PRU10141"/>
    </source>
</evidence>
<evidence type="ECO:0000313" key="19">
    <source>
        <dbReference type="Proteomes" id="UP001154282"/>
    </source>
</evidence>
<evidence type="ECO:0000256" key="2">
    <source>
        <dbReference type="ARBA" id="ARBA00012513"/>
    </source>
</evidence>
<dbReference type="GO" id="GO:0005886">
    <property type="term" value="C:plasma membrane"/>
    <property type="evidence" value="ECO:0007669"/>
    <property type="project" value="UniProtKB-SubCell"/>
</dbReference>
<comment type="subcellular location">
    <subcellularLocation>
        <location evidence="1">Cell membrane</location>
    </subcellularLocation>
</comment>
<dbReference type="EC" id="2.7.11.1" evidence="2"/>
<dbReference type="Proteomes" id="UP001154282">
    <property type="component" value="Unassembled WGS sequence"/>
</dbReference>
<feature type="chain" id="PRO_5043572419" description="non-specific serine/threonine protein kinase" evidence="16">
    <location>
        <begin position="24"/>
        <end position="642"/>
    </location>
</feature>
<keyword evidence="15" id="KW-0812">Transmembrane</keyword>
<evidence type="ECO:0000256" key="10">
    <source>
        <dbReference type="ARBA" id="ARBA00023136"/>
    </source>
</evidence>
<dbReference type="CDD" id="cd14066">
    <property type="entry name" value="STKc_IRAK"/>
    <property type="match status" value="1"/>
</dbReference>
<dbReference type="EMBL" id="CAMGYJ010000007">
    <property type="protein sequence ID" value="CAI0452950.1"/>
    <property type="molecule type" value="Genomic_DNA"/>
</dbReference>
<keyword evidence="19" id="KW-1185">Reference proteome</keyword>
<evidence type="ECO:0000256" key="7">
    <source>
        <dbReference type="ARBA" id="ARBA00022741"/>
    </source>
</evidence>
<comment type="caution">
    <text evidence="18">The sequence shown here is derived from an EMBL/GenBank/DDBJ whole genome shotgun (WGS) entry which is preliminary data.</text>
</comment>
<feature type="region of interest" description="Disordered" evidence="14">
    <location>
        <begin position="551"/>
        <end position="579"/>
    </location>
</feature>
<dbReference type="SMART" id="SM00220">
    <property type="entry name" value="S_TKc"/>
    <property type="match status" value="1"/>
</dbReference>
<keyword evidence="9 13" id="KW-0067">ATP-binding</keyword>
<dbReference type="PANTHER" id="PTHR47989:SF23">
    <property type="entry name" value="RECEPTOR-LIKE SERINE_THREONINE-PROTEIN KINASE NCRK ISOFORM X1"/>
    <property type="match status" value="1"/>
</dbReference>
<dbReference type="Pfam" id="PF00069">
    <property type="entry name" value="Pkinase"/>
    <property type="match status" value="1"/>
</dbReference>
<comment type="catalytic activity">
    <reaction evidence="12">
        <text>L-seryl-[protein] + ATP = O-phospho-L-seryl-[protein] + ADP + H(+)</text>
        <dbReference type="Rhea" id="RHEA:17989"/>
        <dbReference type="Rhea" id="RHEA-COMP:9863"/>
        <dbReference type="Rhea" id="RHEA-COMP:11604"/>
        <dbReference type="ChEBI" id="CHEBI:15378"/>
        <dbReference type="ChEBI" id="CHEBI:29999"/>
        <dbReference type="ChEBI" id="CHEBI:30616"/>
        <dbReference type="ChEBI" id="CHEBI:83421"/>
        <dbReference type="ChEBI" id="CHEBI:456216"/>
        <dbReference type="EC" id="2.7.11.1"/>
    </reaction>
</comment>
<sequence length="642" mass="71047">MKIPLEVVFVCLIAFIWLPRGYCDQLAPTSGTRNWTCDCSLPYPGNQSYISSNCSNSCDCNQASGGSNGKMWTCMCPADGLPRIADVSHEETCFTACNCTIGSLNGVQTPRNHISSRVLVIILLLCVVLTTLAFVASVTFYVYRREKSLIESPAFSSDRLASFNSRSHLISQRTCSSGSESKASINCSSNSVSGCFGKASFLCGNKKDIVYGVISRFSYTELEYGTDKFSDSNLIGCGVSSFVYRGLLRDGTSVAIKRLKSQKGPDFESVFSTEVELLSRLNHCHVVPLLGYCSEFQGKHSERLLVFEYMPNGNLRDCLDGAIGENMSWEIRVMIAIGAARGLEYLHAAAAPRILHRDVKSTNILLDESWRAKITDLGMAKCLRGDEAPSTSNSPARMQGTFGYFAPEYAMIGRASLMSDVFSFGVVLLELITGRHPIHKTQNKGEESLVFWATPRLLDSKRVISELPDPRLKGNFPEEEMHIMAYLAKECLLLDPDARPTMSEVVQILSTVAPDKSSRRNIPMSLFQMPSIAHSFQNETFIDKTELITEDPANSEEDPIENESAKLSSPRKEDHVVENREPCTVTDNERGDGSTVSAEYMDRLLLLTSRQPNVRASDDEVVDIAEPRFESFCMANMKSPSR</sequence>
<evidence type="ECO:0000256" key="11">
    <source>
        <dbReference type="ARBA" id="ARBA00047899"/>
    </source>
</evidence>
<name>A0AAV0N2Y9_9ROSI</name>
<protein>
    <recommendedName>
        <fullName evidence="2">non-specific serine/threonine protein kinase</fullName>
        <ecNumber evidence="2">2.7.11.1</ecNumber>
    </recommendedName>
</protein>
<keyword evidence="3" id="KW-1003">Cell membrane</keyword>
<feature type="signal peptide" evidence="16">
    <location>
        <begin position="1"/>
        <end position="23"/>
    </location>
</feature>
<feature type="compositionally biased region" description="Basic and acidic residues" evidence="14">
    <location>
        <begin position="570"/>
        <end position="579"/>
    </location>
</feature>
<evidence type="ECO:0000313" key="18">
    <source>
        <dbReference type="EMBL" id="CAI0452950.1"/>
    </source>
</evidence>
<evidence type="ECO:0000256" key="4">
    <source>
        <dbReference type="ARBA" id="ARBA00022527"/>
    </source>
</evidence>
<dbReference type="PANTHER" id="PTHR47989">
    <property type="entry name" value="OS01G0750732 PROTEIN"/>
    <property type="match status" value="1"/>
</dbReference>
<reference evidence="18" key="1">
    <citation type="submission" date="2022-08" db="EMBL/GenBank/DDBJ databases">
        <authorList>
            <person name="Gutierrez-Valencia J."/>
        </authorList>
    </citation>
    <scope>NUCLEOTIDE SEQUENCE</scope>
</reference>
<keyword evidence="6" id="KW-0808">Transferase</keyword>
<evidence type="ECO:0000256" key="1">
    <source>
        <dbReference type="ARBA" id="ARBA00004236"/>
    </source>
</evidence>
<evidence type="ECO:0000256" key="6">
    <source>
        <dbReference type="ARBA" id="ARBA00022679"/>
    </source>
</evidence>
<evidence type="ECO:0000256" key="12">
    <source>
        <dbReference type="ARBA" id="ARBA00048679"/>
    </source>
</evidence>
<organism evidence="18 19">
    <name type="scientific">Linum tenue</name>
    <dbReference type="NCBI Taxonomy" id="586396"/>
    <lineage>
        <taxon>Eukaryota</taxon>
        <taxon>Viridiplantae</taxon>
        <taxon>Streptophyta</taxon>
        <taxon>Embryophyta</taxon>
        <taxon>Tracheophyta</taxon>
        <taxon>Spermatophyta</taxon>
        <taxon>Magnoliopsida</taxon>
        <taxon>eudicotyledons</taxon>
        <taxon>Gunneridae</taxon>
        <taxon>Pentapetalae</taxon>
        <taxon>rosids</taxon>
        <taxon>fabids</taxon>
        <taxon>Malpighiales</taxon>
        <taxon>Linaceae</taxon>
        <taxon>Linum</taxon>
    </lineage>
</organism>
<keyword evidence="8" id="KW-0418">Kinase</keyword>
<dbReference type="InterPro" id="IPR017441">
    <property type="entry name" value="Protein_kinase_ATP_BS"/>
</dbReference>
<keyword evidence="16" id="KW-0732">Signal</keyword>
<dbReference type="InterPro" id="IPR000719">
    <property type="entry name" value="Prot_kinase_dom"/>
</dbReference>
<keyword evidence="4" id="KW-0723">Serine/threonine-protein kinase</keyword>
<proteinExistence type="predicted"/>
<evidence type="ECO:0000256" key="8">
    <source>
        <dbReference type="ARBA" id="ARBA00022777"/>
    </source>
</evidence>
<dbReference type="InterPro" id="IPR011009">
    <property type="entry name" value="Kinase-like_dom_sf"/>
</dbReference>
<feature type="transmembrane region" description="Helical" evidence="15">
    <location>
        <begin position="118"/>
        <end position="143"/>
    </location>
</feature>
<gene>
    <name evidence="18" type="ORF">LITE_LOCUS31408</name>
</gene>
<evidence type="ECO:0000256" key="5">
    <source>
        <dbReference type="ARBA" id="ARBA00022553"/>
    </source>
</evidence>
<dbReference type="PROSITE" id="PS00108">
    <property type="entry name" value="PROTEIN_KINASE_ST"/>
    <property type="match status" value="1"/>
</dbReference>
<keyword evidence="15" id="KW-1133">Transmembrane helix</keyword>